<dbReference type="GO" id="GO:0017001">
    <property type="term" value="P:antibiotic catabolic process"/>
    <property type="evidence" value="ECO:0007669"/>
    <property type="project" value="InterPro"/>
</dbReference>
<evidence type="ECO:0000256" key="11">
    <source>
        <dbReference type="SAM" id="SignalP"/>
    </source>
</evidence>
<evidence type="ECO:0000256" key="4">
    <source>
        <dbReference type="ARBA" id="ARBA00012865"/>
    </source>
</evidence>
<evidence type="ECO:0000313" key="15">
    <source>
        <dbReference type="Proteomes" id="UP000319516"/>
    </source>
</evidence>
<dbReference type="GO" id="GO:0008658">
    <property type="term" value="F:penicillin binding"/>
    <property type="evidence" value="ECO:0007669"/>
    <property type="project" value="InterPro"/>
</dbReference>
<keyword evidence="7" id="KW-0472">Membrane</keyword>
<dbReference type="GO" id="GO:0071555">
    <property type="term" value="P:cell wall organization"/>
    <property type="evidence" value="ECO:0007669"/>
    <property type="project" value="TreeGrafter"/>
</dbReference>
<evidence type="ECO:0000256" key="9">
    <source>
        <dbReference type="RuleBase" id="RU361140"/>
    </source>
</evidence>
<evidence type="ECO:0000313" key="14">
    <source>
        <dbReference type="EMBL" id="TQL49304.1"/>
    </source>
</evidence>
<evidence type="ECO:0000256" key="7">
    <source>
        <dbReference type="ARBA" id="ARBA00023136"/>
    </source>
</evidence>
<evidence type="ECO:0000256" key="1">
    <source>
        <dbReference type="ARBA" id="ARBA00004370"/>
    </source>
</evidence>
<accession>A0A542YMV1</accession>
<comment type="subcellular location">
    <subcellularLocation>
        <location evidence="1">Membrane</location>
    </subcellularLocation>
</comment>
<feature type="region of interest" description="Disordered" evidence="10">
    <location>
        <begin position="43"/>
        <end position="73"/>
    </location>
</feature>
<dbReference type="GO" id="GO:0046677">
    <property type="term" value="P:response to antibiotic"/>
    <property type="evidence" value="ECO:0007669"/>
    <property type="project" value="UniProtKB-UniRule"/>
</dbReference>
<dbReference type="Gene3D" id="3.90.1310.10">
    <property type="entry name" value="Penicillin-binding protein 2a (Domain 2)"/>
    <property type="match status" value="1"/>
</dbReference>
<keyword evidence="5 11" id="KW-0732">Signal</keyword>
<protein>
    <recommendedName>
        <fullName evidence="4 9">Beta-lactamase</fullName>
        <ecNumber evidence="4 9">3.5.2.6</ecNumber>
    </recommendedName>
</protein>
<feature type="domain" description="Penicillin-binding protein transpeptidase" evidence="12">
    <location>
        <begin position="378"/>
        <end position="657"/>
    </location>
</feature>
<keyword evidence="14" id="KW-0131">Cell cycle</keyword>
<dbReference type="InterPro" id="IPR005311">
    <property type="entry name" value="PBP_dimer"/>
</dbReference>
<name>A0A542YMV1_9MICO</name>
<proteinExistence type="inferred from homology"/>
<dbReference type="InterPro" id="IPR036138">
    <property type="entry name" value="PBP_dimer_sf"/>
</dbReference>
<dbReference type="EC" id="3.5.2.6" evidence="4 9"/>
<evidence type="ECO:0000256" key="2">
    <source>
        <dbReference type="ARBA" id="ARBA00007171"/>
    </source>
</evidence>
<feature type="signal peptide" evidence="11">
    <location>
        <begin position="1"/>
        <end position="19"/>
    </location>
</feature>
<keyword evidence="15" id="KW-1185">Reference proteome</keyword>
<organism evidence="14 15">
    <name type="scientific">Ornithinicoccus hortensis</name>
    <dbReference type="NCBI Taxonomy" id="82346"/>
    <lineage>
        <taxon>Bacteria</taxon>
        <taxon>Bacillati</taxon>
        <taxon>Actinomycetota</taxon>
        <taxon>Actinomycetes</taxon>
        <taxon>Micrococcales</taxon>
        <taxon>Intrasporangiaceae</taxon>
        <taxon>Ornithinicoccus</taxon>
    </lineage>
</organism>
<evidence type="ECO:0000259" key="13">
    <source>
        <dbReference type="Pfam" id="PF03717"/>
    </source>
</evidence>
<dbReference type="PROSITE" id="PS00337">
    <property type="entry name" value="BETA_LACTAMASE_D"/>
    <property type="match status" value="1"/>
</dbReference>
<dbReference type="Gene3D" id="3.40.710.10">
    <property type="entry name" value="DD-peptidase/beta-lactamase superfamily"/>
    <property type="match status" value="1"/>
</dbReference>
<comment type="similarity">
    <text evidence="2">Belongs to the transpeptidase family.</text>
</comment>
<comment type="catalytic activity">
    <reaction evidence="9">
        <text>a beta-lactam + H2O = a substituted beta-amino acid</text>
        <dbReference type="Rhea" id="RHEA:20401"/>
        <dbReference type="ChEBI" id="CHEBI:15377"/>
        <dbReference type="ChEBI" id="CHEBI:35627"/>
        <dbReference type="ChEBI" id="CHEBI:140347"/>
        <dbReference type="EC" id="3.5.2.6"/>
    </reaction>
</comment>
<dbReference type="Proteomes" id="UP000319516">
    <property type="component" value="Unassembled WGS sequence"/>
</dbReference>
<keyword evidence="8 9" id="KW-0046">Antibiotic resistance</keyword>
<dbReference type="GO" id="GO:0005886">
    <property type="term" value="C:plasma membrane"/>
    <property type="evidence" value="ECO:0007669"/>
    <property type="project" value="TreeGrafter"/>
</dbReference>
<dbReference type="InterPro" id="IPR050515">
    <property type="entry name" value="Beta-lactam/transpept"/>
</dbReference>
<dbReference type="RefSeq" id="WP_170230521.1">
    <property type="nucleotide sequence ID" value="NZ_BAAAIK010000003.1"/>
</dbReference>
<feature type="domain" description="Penicillin-binding protein dimerisation" evidence="13">
    <location>
        <begin position="173"/>
        <end position="342"/>
    </location>
</feature>
<evidence type="ECO:0000256" key="6">
    <source>
        <dbReference type="ARBA" id="ARBA00022801"/>
    </source>
</evidence>
<dbReference type="InterPro" id="IPR002137">
    <property type="entry name" value="Beta-lactam_class-D_AS"/>
</dbReference>
<dbReference type="EMBL" id="VFOP01000001">
    <property type="protein sequence ID" value="TQL49304.1"/>
    <property type="molecule type" value="Genomic_DNA"/>
</dbReference>
<dbReference type="SUPFAM" id="SSF56519">
    <property type="entry name" value="Penicillin binding protein dimerisation domain"/>
    <property type="match status" value="1"/>
</dbReference>
<evidence type="ECO:0000259" key="12">
    <source>
        <dbReference type="Pfam" id="PF00905"/>
    </source>
</evidence>
<dbReference type="SUPFAM" id="SSF56601">
    <property type="entry name" value="beta-lactamase/transpeptidase-like"/>
    <property type="match status" value="1"/>
</dbReference>
<dbReference type="InterPro" id="IPR001460">
    <property type="entry name" value="PCN-bd_Tpept"/>
</dbReference>
<keyword evidence="14" id="KW-0132">Cell division</keyword>
<dbReference type="Pfam" id="PF03717">
    <property type="entry name" value="PBP_dimer"/>
    <property type="match status" value="1"/>
</dbReference>
<evidence type="ECO:0000256" key="3">
    <source>
        <dbReference type="ARBA" id="ARBA00007898"/>
    </source>
</evidence>
<comment type="similarity">
    <text evidence="3 9">Belongs to the class-D beta-lactamase family.</text>
</comment>
<dbReference type="GO" id="GO:0051301">
    <property type="term" value="P:cell division"/>
    <property type="evidence" value="ECO:0007669"/>
    <property type="project" value="UniProtKB-KW"/>
</dbReference>
<gene>
    <name evidence="14" type="ORF">FB467_0369</name>
</gene>
<dbReference type="PANTHER" id="PTHR30627:SF24">
    <property type="entry name" value="PENICILLIN-BINDING PROTEIN 4B"/>
    <property type="match status" value="1"/>
</dbReference>
<comment type="caution">
    <text evidence="14">The sequence shown here is derived from an EMBL/GenBank/DDBJ whole genome shotgun (WGS) entry which is preliminary data.</text>
</comment>
<evidence type="ECO:0000256" key="8">
    <source>
        <dbReference type="ARBA" id="ARBA00023251"/>
    </source>
</evidence>
<dbReference type="PANTHER" id="PTHR30627">
    <property type="entry name" value="PEPTIDOGLYCAN D,D-TRANSPEPTIDASE"/>
    <property type="match status" value="1"/>
</dbReference>
<dbReference type="InterPro" id="IPR012338">
    <property type="entry name" value="Beta-lactam/transpept-like"/>
</dbReference>
<dbReference type="GO" id="GO:0008800">
    <property type="term" value="F:beta-lactamase activity"/>
    <property type="evidence" value="ECO:0007669"/>
    <property type="project" value="UniProtKB-UniRule"/>
</dbReference>
<reference evidence="14 15" key="1">
    <citation type="submission" date="2019-06" db="EMBL/GenBank/DDBJ databases">
        <title>Sequencing the genomes of 1000 actinobacteria strains.</title>
        <authorList>
            <person name="Klenk H.-P."/>
        </authorList>
    </citation>
    <scope>NUCLEOTIDE SEQUENCE [LARGE SCALE GENOMIC DNA]</scope>
    <source>
        <strain evidence="14 15">DSM 12335</strain>
    </source>
</reference>
<evidence type="ECO:0000256" key="10">
    <source>
        <dbReference type="SAM" id="MobiDB-lite"/>
    </source>
</evidence>
<dbReference type="Pfam" id="PF00905">
    <property type="entry name" value="Transpeptidase"/>
    <property type="match status" value="1"/>
</dbReference>
<evidence type="ECO:0000256" key="5">
    <source>
        <dbReference type="ARBA" id="ARBA00022729"/>
    </source>
</evidence>
<keyword evidence="6 9" id="KW-0378">Hydrolase</keyword>
<dbReference type="AlphaFoldDB" id="A0A542YMV1"/>
<dbReference type="GO" id="GO:0071972">
    <property type="term" value="F:peptidoglycan L,D-transpeptidase activity"/>
    <property type="evidence" value="ECO:0007669"/>
    <property type="project" value="TreeGrafter"/>
</dbReference>
<sequence>MRTRLALPLVLLAAVGLNACSDELEGSPQEVADQVAAALETGDFSRAPLVPQDGAPAEGEGGGSDPTEGAPAGVDAAVTSAVPDGVAGEAAQARDVAYAGMGEVPLTVEAGDVSVTEESAEATLTLTWDLEGDEEFQLTAPLTMNVVDGAWAATWQPDVLGIRPGNHLSLRTVAAERADLVDRDGEPLLTERPVRRFGIDKTLVEADEAAESAQALAEAAGITPGDFVAAVEAAGPEAFVDLITYRESDGDGDALAAAADDIPGARALEEEQVLGPTRTFAQPLLGRVGPVTQEIMEADPGQYQVGDVVGLSGLAAALEDDLAGSPGLLVVEESADGEVVDTLLERAAEDAEPVRLTLDSGLQELAEETLADVGPSSAIVALDSASGDLLAVANGPGSEGVDTALAGQYAPGSTFKLVTALALLRSGMTPESTVECTDSLDVDGYRVTNVEEYPASQLGEIPLSSALAHSCNTAFVAQRDAVSMGDLASAAADLGLGGTWGMPVTAFSGSVPEDAETETEHAVSMIGQGRVLVSPAAMAGVVASIHQGSTVVPRVLAHDGGVDDATATTAAPGGELSPEETAALEEMMRGVVTQGGASMLEDVPGDPVLAKTGTAEFGEEDPPLTHVWMVATQGDLAVAVFVEEGFRGSATAGPLMDAFLTGAAED</sequence>
<feature type="chain" id="PRO_5039302808" description="Beta-lactamase" evidence="11">
    <location>
        <begin position="20"/>
        <end position="666"/>
    </location>
</feature>